<organism evidence="2 3">
    <name type="scientific">Brumimicrobium salinarum</name>
    <dbReference type="NCBI Taxonomy" id="2058658"/>
    <lineage>
        <taxon>Bacteria</taxon>
        <taxon>Pseudomonadati</taxon>
        <taxon>Bacteroidota</taxon>
        <taxon>Flavobacteriia</taxon>
        <taxon>Flavobacteriales</taxon>
        <taxon>Crocinitomicaceae</taxon>
        <taxon>Brumimicrobium</taxon>
    </lineage>
</organism>
<proteinExistence type="predicted"/>
<reference evidence="2 3" key="1">
    <citation type="submission" date="2017-12" db="EMBL/GenBank/DDBJ databases">
        <title>The draft genome sequence of Brumimicrobium saltpan LHR20.</title>
        <authorList>
            <person name="Do Z.-J."/>
            <person name="Luo H.-R."/>
        </authorList>
    </citation>
    <scope>NUCLEOTIDE SEQUENCE [LARGE SCALE GENOMIC DNA]</scope>
    <source>
        <strain evidence="2 3">LHR20</strain>
    </source>
</reference>
<dbReference type="Proteomes" id="UP000236654">
    <property type="component" value="Unassembled WGS sequence"/>
</dbReference>
<dbReference type="EMBL" id="PJNI01000022">
    <property type="protein sequence ID" value="PKR79615.1"/>
    <property type="molecule type" value="Genomic_DNA"/>
</dbReference>
<dbReference type="Pfam" id="PF20094">
    <property type="entry name" value="GWxTD_dom"/>
    <property type="match status" value="1"/>
</dbReference>
<dbReference type="InterPro" id="IPR030959">
    <property type="entry name" value="GWxTD_dom"/>
</dbReference>
<comment type="caution">
    <text evidence="2">The sequence shown here is derived from an EMBL/GenBank/DDBJ whole genome shotgun (WGS) entry which is preliminary data.</text>
</comment>
<protein>
    <recommendedName>
        <fullName evidence="1">GWxTD domain-containing protein</fullName>
    </recommendedName>
</protein>
<dbReference type="AlphaFoldDB" id="A0A2I0QZ57"/>
<evidence type="ECO:0000259" key="1">
    <source>
        <dbReference type="Pfam" id="PF20094"/>
    </source>
</evidence>
<keyword evidence="3" id="KW-1185">Reference proteome</keyword>
<dbReference type="RefSeq" id="WP_101335666.1">
    <property type="nucleotide sequence ID" value="NZ_PJNI01000022.1"/>
</dbReference>
<evidence type="ECO:0000313" key="3">
    <source>
        <dbReference type="Proteomes" id="UP000236654"/>
    </source>
</evidence>
<accession>A0A2I0QZ57</accession>
<dbReference type="OrthoDB" id="1522692at2"/>
<feature type="domain" description="GWxTD" evidence="1">
    <location>
        <begin position="329"/>
        <end position="437"/>
    </location>
</feature>
<evidence type="ECO:0000313" key="2">
    <source>
        <dbReference type="EMBL" id="PKR79615.1"/>
    </source>
</evidence>
<gene>
    <name evidence="2" type="ORF">CW751_14050</name>
</gene>
<name>A0A2I0QZ57_9FLAO</name>
<sequence length="483" mass="55637">MKNILLLILLVLSSMSYGQEKKLKVYLENNQFFNPEIGNYLEVELNFTGYTLNYVTENNVMYAEVEISQIFSQNDTIVSADRYRLRSPKVVDSIVDDFFDIQKYALLPGSYDYELSIKDVNANQDPISVNTTIEIEDLSGGLSISSFIAAESIKPNPSDQNIFTKAGYDVVPLIGNYYPTEVQNLLYYFEVYNSDADLSDSVYVVEQKIINKNKATDIEQYTRYYRYETSELQPVSKVVDISLLPTGAYTLEINILNRDKTVIGRTSFDFDRNNTEEVNAVAYESVILNPAFKESIPDDSVAYYVGSLIPIAGQAEVKNIIRLLKKKDKEQNYRYLQAFWKQAAPENPYEGWIKYKAQVQSVERLFATNFQVGFETDRGRVFLQYGAPNSVIEQPSSPSEYPYEIWQYDQIKQFSNRRFIFYSTTNLNEDYRLLHSDMIGEIQNYRWKYALNKRNTPDSDLDDPTGGAKPHFGGNSSLYFNSY</sequence>
<dbReference type="NCBIfam" id="TIGR04514">
    <property type="entry name" value="GWxTD_dom"/>
    <property type="match status" value="1"/>
</dbReference>